<comment type="caution">
    <text evidence="4">The sequence shown here is derived from an EMBL/GenBank/DDBJ whole genome shotgun (WGS) entry which is preliminary data.</text>
</comment>
<dbReference type="Gene3D" id="3.40.50.2300">
    <property type="match status" value="1"/>
</dbReference>
<gene>
    <name evidence="4" type="ORF">OQ279_10180</name>
</gene>
<dbReference type="Pfam" id="PF04397">
    <property type="entry name" value="LytTR"/>
    <property type="match status" value="1"/>
</dbReference>
<evidence type="ECO:0000313" key="4">
    <source>
        <dbReference type="EMBL" id="MCX2838522.1"/>
    </source>
</evidence>
<dbReference type="PANTHER" id="PTHR37299">
    <property type="entry name" value="TRANSCRIPTIONAL REGULATOR-RELATED"/>
    <property type="match status" value="1"/>
</dbReference>
<dbReference type="PROSITE" id="PS50930">
    <property type="entry name" value="HTH_LYTTR"/>
    <property type="match status" value="1"/>
</dbReference>
<organism evidence="4 5">
    <name type="scientific">Salinimicrobium profundisediminis</name>
    <dbReference type="NCBI Taxonomy" id="2994553"/>
    <lineage>
        <taxon>Bacteria</taxon>
        <taxon>Pseudomonadati</taxon>
        <taxon>Bacteroidota</taxon>
        <taxon>Flavobacteriia</taxon>
        <taxon>Flavobacteriales</taxon>
        <taxon>Flavobacteriaceae</taxon>
        <taxon>Salinimicrobium</taxon>
    </lineage>
</organism>
<keyword evidence="5" id="KW-1185">Reference proteome</keyword>
<dbReference type="PANTHER" id="PTHR37299:SF1">
    <property type="entry name" value="STAGE 0 SPORULATION PROTEIN A HOMOLOG"/>
    <property type="match status" value="1"/>
</dbReference>
<name>A0A9X3I219_9FLAO</name>
<dbReference type="InterPro" id="IPR011006">
    <property type="entry name" value="CheY-like_superfamily"/>
</dbReference>
<dbReference type="Pfam" id="PF00072">
    <property type="entry name" value="Response_reg"/>
    <property type="match status" value="1"/>
</dbReference>
<dbReference type="GO" id="GO:0000156">
    <property type="term" value="F:phosphorelay response regulator activity"/>
    <property type="evidence" value="ECO:0007669"/>
    <property type="project" value="InterPro"/>
</dbReference>
<sequence>MNLKCIIIDDEPLAINVIKNHLSQFKDVSISATFNNAVESLKYLENSEVDLLFLDINMPVLDGYSLLKSLSKKPMVIITTAHAEFAVQSYELEVLDYLVKPISFPRFVKAMNKALKRNQTTRTVETTSEKDHIFIKMDKKLMKKIYLDDIKIVESLKDYIRIITTSGKYIVHQTLSNFTDSLPADKFIRIHRSFTISLDKVEAIEGNCLQIDGNKYTIGRSYLNDVKETLLKTY</sequence>
<keyword evidence="1" id="KW-0597">Phosphoprotein</keyword>
<dbReference type="InterPro" id="IPR007492">
    <property type="entry name" value="LytTR_DNA-bd_dom"/>
</dbReference>
<accession>A0A9X3I219</accession>
<evidence type="ECO:0000313" key="5">
    <source>
        <dbReference type="Proteomes" id="UP001148482"/>
    </source>
</evidence>
<dbReference type="SMART" id="SM00850">
    <property type="entry name" value="LytTR"/>
    <property type="match status" value="1"/>
</dbReference>
<dbReference type="InterPro" id="IPR046947">
    <property type="entry name" value="LytR-like"/>
</dbReference>
<feature type="domain" description="HTH LytTR-type" evidence="3">
    <location>
        <begin position="138"/>
        <end position="232"/>
    </location>
</feature>
<dbReference type="Gene3D" id="2.40.50.1020">
    <property type="entry name" value="LytTr DNA-binding domain"/>
    <property type="match status" value="1"/>
</dbReference>
<dbReference type="SMART" id="SM00448">
    <property type="entry name" value="REC"/>
    <property type="match status" value="1"/>
</dbReference>
<dbReference type="PROSITE" id="PS50110">
    <property type="entry name" value="RESPONSE_REGULATORY"/>
    <property type="match status" value="1"/>
</dbReference>
<dbReference type="SUPFAM" id="SSF52172">
    <property type="entry name" value="CheY-like"/>
    <property type="match status" value="1"/>
</dbReference>
<dbReference type="AlphaFoldDB" id="A0A9X3I219"/>
<evidence type="ECO:0000256" key="1">
    <source>
        <dbReference type="PROSITE-ProRule" id="PRU00169"/>
    </source>
</evidence>
<feature type="domain" description="Response regulatory" evidence="2">
    <location>
        <begin position="4"/>
        <end position="115"/>
    </location>
</feature>
<evidence type="ECO:0000259" key="2">
    <source>
        <dbReference type="PROSITE" id="PS50110"/>
    </source>
</evidence>
<dbReference type="GO" id="GO:0003677">
    <property type="term" value="F:DNA binding"/>
    <property type="evidence" value="ECO:0007669"/>
    <property type="project" value="InterPro"/>
</dbReference>
<protein>
    <submittedName>
        <fullName evidence="4">Response regulator transcription factor</fullName>
    </submittedName>
</protein>
<reference evidence="4" key="1">
    <citation type="submission" date="2022-11" db="EMBL/GenBank/DDBJ databases">
        <title>Salinimicrobium profundisediminis sp. nov., isolated from deep-sea sediment of the Mariana Trench.</title>
        <authorList>
            <person name="Fu H."/>
        </authorList>
    </citation>
    <scope>NUCLEOTIDE SEQUENCE</scope>
    <source>
        <strain evidence="4">MT39</strain>
    </source>
</reference>
<dbReference type="Proteomes" id="UP001148482">
    <property type="component" value="Unassembled WGS sequence"/>
</dbReference>
<dbReference type="InterPro" id="IPR001789">
    <property type="entry name" value="Sig_transdc_resp-reg_receiver"/>
</dbReference>
<feature type="modified residue" description="4-aspartylphosphate" evidence="1">
    <location>
        <position position="55"/>
    </location>
</feature>
<dbReference type="RefSeq" id="WP_266069767.1">
    <property type="nucleotide sequence ID" value="NZ_JAPJDA010000015.1"/>
</dbReference>
<proteinExistence type="predicted"/>
<dbReference type="EMBL" id="JAPJDA010000015">
    <property type="protein sequence ID" value="MCX2838522.1"/>
    <property type="molecule type" value="Genomic_DNA"/>
</dbReference>
<evidence type="ECO:0000259" key="3">
    <source>
        <dbReference type="PROSITE" id="PS50930"/>
    </source>
</evidence>